<proteinExistence type="predicted"/>
<reference evidence="2" key="1">
    <citation type="submission" date="2022-10" db="EMBL/GenBank/DDBJ databases">
        <title>Culturing micro-colonial fungi from biological soil crusts in the Mojave desert and describing Neophaeococcomyces mojavensis, and introducing the new genera and species Taxawa tesnikishii.</title>
        <authorList>
            <person name="Kurbessoian T."/>
            <person name="Stajich J.E."/>
        </authorList>
    </citation>
    <scope>NUCLEOTIDE SEQUENCE</scope>
    <source>
        <strain evidence="2">TK_41</strain>
    </source>
</reference>
<dbReference type="PANTHER" id="PTHR47784:SF5">
    <property type="entry name" value="STEROL UPTAKE CONTROL PROTEIN 2"/>
    <property type="match status" value="1"/>
</dbReference>
<dbReference type="InterPro" id="IPR053157">
    <property type="entry name" value="Sterol_Uptake_Regulator"/>
</dbReference>
<feature type="domain" description="C2H2-type" evidence="1">
    <location>
        <begin position="102"/>
        <end position="125"/>
    </location>
</feature>
<organism evidence="2 3">
    <name type="scientific">Cladophialophora chaetospira</name>
    <dbReference type="NCBI Taxonomy" id="386627"/>
    <lineage>
        <taxon>Eukaryota</taxon>
        <taxon>Fungi</taxon>
        <taxon>Dikarya</taxon>
        <taxon>Ascomycota</taxon>
        <taxon>Pezizomycotina</taxon>
        <taxon>Eurotiomycetes</taxon>
        <taxon>Chaetothyriomycetidae</taxon>
        <taxon>Chaetothyriales</taxon>
        <taxon>Herpotrichiellaceae</taxon>
        <taxon>Cladophialophora</taxon>
    </lineage>
</organism>
<evidence type="ECO:0000313" key="3">
    <source>
        <dbReference type="Proteomes" id="UP001172673"/>
    </source>
</evidence>
<dbReference type="GO" id="GO:0001228">
    <property type="term" value="F:DNA-binding transcription activator activity, RNA polymerase II-specific"/>
    <property type="evidence" value="ECO:0007669"/>
    <property type="project" value="TreeGrafter"/>
</dbReference>
<dbReference type="Proteomes" id="UP001172673">
    <property type="component" value="Unassembled WGS sequence"/>
</dbReference>
<evidence type="ECO:0000313" key="2">
    <source>
        <dbReference type="EMBL" id="KAJ9605891.1"/>
    </source>
</evidence>
<evidence type="ECO:0000259" key="1">
    <source>
        <dbReference type="PROSITE" id="PS00028"/>
    </source>
</evidence>
<dbReference type="PANTHER" id="PTHR47784">
    <property type="entry name" value="STEROL UPTAKE CONTROL PROTEIN 2"/>
    <property type="match status" value="1"/>
</dbReference>
<gene>
    <name evidence="2" type="ORF">H2200_009740</name>
</gene>
<name>A0AA38X303_9EURO</name>
<keyword evidence="3" id="KW-1185">Reference proteome</keyword>
<dbReference type="InterPro" id="IPR013087">
    <property type="entry name" value="Znf_C2H2_type"/>
</dbReference>
<accession>A0AA38X303</accession>
<dbReference type="PROSITE" id="PS00028">
    <property type="entry name" value="ZINC_FINGER_C2H2_1"/>
    <property type="match status" value="1"/>
</dbReference>
<dbReference type="AlphaFoldDB" id="A0AA38X303"/>
<dbReference type="Pfam" id="PF12013">
    <property type="entry name" value="OrsD"/>
    <property type="match status" value="1"/>
</dbReference>
<protein>
    <recommendedName>
        <fullName evidence="1">C2H2-type domain-containing protein</fullName>
    </recommendedName>
</protein>
<dbReference type="EMBL" id="JAPDRK010000015">
    <property type="protein sequence ID" value="KAJ9605891.1"/>
    <property type="molecule type" value="Genomic_DNA"/>
</dbReference>
<dbReference type="InterPro" id="IPR022698">
    <property type="entry name" value="OrsD"/>
</dbReference>
<sequence>MSDHGGQIEATSSSVGPRARRLGDLLDYLPDYGLVICKPCAFAVQPKAIPSHLLRHHVYREKRQSLLDRVAELQLLDPTLVPLPEPRAPAIPFLPVTTGYRCTLPTCNHLCISHKRMSQHLREQHGHANGTEVNNRVDKVYLQTFFRGNKVRYFEVEPMREKPSNCSESRHDNFRFVNESIPNQSVWPGIPTGISDTASLHKEHEAQLPMENLLYLHHYITVTASSLVRGTESVNFWTDKIPLEAGRLPFLMHGILGAAAFHQAVLALNQNDCIRHQSAGLHHQTRGLATFRGIVDHPTRETSTALTTFARLLGVQICAQALLGARGHSSHARGVNDTEIFEVLECMQLLRGGLELLLGMQKLLPVNSELLLSDEVLEGLQDLEFAPEMLKGSAPYIANELFSRLTSSEALLHSKRPCRLQTLTDVKQFLILCSTVSETPTTESITENWLASAASGNFQCPGDSRTFTKLVRQSRNAGEDKYRQNLLSNVAAPSPILSCYPNIPATIYEKLLTIPARLMAEINEASSIDINASDHAMAALISSFSRSYAADSVWARWNGIESWPRMLPENFVTMIRNTHPLALVLVAHWLYLLSMQEKHYWFLEGRPQRMLGIVLRNLNHDLRTFVQESLASFDVTD</sequence>
<comment type="caution">
    <text evidence="2">The sequence shown here is derived from an EMBL/GenBank/DDBJ whole genome shotgun (WGS) entry which is preliminary data.</text>
</comment>